<evidence type="ECO:0000313" key="6">
    <source>
        <dbReference type="Proteomes" id="UP001553715"/>
    </source>
</evidence>
<proteinExistence type="inferred from homology"/>
<organism evidence="5 6">
    <name type="scientific">Microbacterium profundi</name>
    <dbReference type="NCBI Taxonomy" id="450380"/>
    <lineage>
        <taxon>Bacteria</taxon>
        <taxon>Bacillati</taxon>
        <taxon>Actinomycetota</taxon>
        <taxon>Actinomycetes</taxon>
        <taxon>Micrococcales</taxon>
        <taxon>Microbacteriaceae</taxon>
        <taxon>Microbacterium</taxon>
    </lineage>
</organism>
<evidence type="ECO:0000259" key="3">
    <source>
        <dbReference type="Pfam" id="PF02551"/>
    </source>
</evidence>
<dbReference type="Pfam" id="PF13622">
    <property type="entry name" value="4HBT_3"/>
    <property type="match status" value="1"/>
</dbReference>
<name>A0ABV3LKB6_9MICO</name>
<comment type="similarity">
    <text evidence="1">Belongs to the C/M/P thioester hydrolase family.</text>
</comment>
<sequence length="278" mass="30742">MTSLLDILSVEPQGHDMFLGSSSGMIQHLFGGQLLGQSVVAAARTVEGREINSLHGYFLHAGDGRRPVQYEVQRTRDGRSFSSRRVVGYQDDHKIWTADLSFHTGEAGIERAEEQPPSLAPEELPSFMDGMRSTVGTGSEWNDLDIRWGGPWPPAGRAPAGMSPRNSFWFRFSKELPDDDAVLHAAVLAYVSDLSFLTPVILPDGAFMWSPGVRATSLDHAVWFHRSFSVDEWLLYDQYSPVASRGRGFAIGGISAIDRGRVASTAQEGLFRFKNEVR</sequence>
<dbReference type="PANTHER" id="PTHR11066">
    <property type="entry name" value="ACYL-COA THIOESTERASE"/>
    <property type="match status" value="1"/>
</dbReference>
<dbReference type="InterPro" id="IPR025652">
    <property type="entry name" value="TesB_C"/>
</dbReference>
<dbReference type="CDD" id="cd03445">
    <property type="entry name" value="Thioesterase_II_repeat2"/>
    <property type="match status" value="1"/>
</dbReference>
<keyword evidence="6" id="KW-1185">Reference proteome</keyword>
<dbReference type="SUPFAM" id="SSF54637">
    <property type="entry name" value="Thioesterase/thiol ester dehydrase-isomerase"/>
    <property type="match status" value="2"/>
</dbReference>
<dbReference type="InterPro" id="IPR003703">
    <property type="entry name" value="Acyl_CoA_thio"/>
</dbReference>
<reference evidence="5 6" key="1">
    <citation type="submission" date="2024-06" db="EMBL/GenBank/DDBJ databases">
        <title>The Natural Products Discovery Center: Release of the First 8490 Sequenced Strains for Exploring Actinobacteria Biosynthetic Diversity.</title>
        <authorList>
            <person name="Kalkreuter E."/>
            <person name="Kautsar S.A."/>
            <person name="Yang D."/>
            <person name="Bader C.D."/>
            <person name="Teijaro C.N."/>
            <person name="Fluegel L."/>
            <person name="Davis C.M."/>
            <person name="Simpson J.R."/>
            <person name="Lauterbach L."/>
            <person name="Steele A.D."/>
            <person name="Gui C."/>
            <person name="Meng S."/>
            <person name="Li G."/>
            <person name="Viehrig K."/>
            <person name="Ye F."/>
            <person name="Su P."/>
            <person name="Kiefer A.F."/>
            <person name="Nichols A."/>
            <person name="Cepeda A.J."/>
            <person name="Yan W."/>
            <person name="Fan B."/>
            <person name="Jiang Y."/>
            <person name="Adhikari A."/>
            <person name="Zheng C.-J."/>
            <person name="Schuster L."/>
            <person name="Cowan T.M."/>
            <person name="Smanski M.J."/>
            <person name="Chevrette M.G."/>
            <person name="De Carvalho L.P.S."/>
            <person name="Shen B."/>
        </authorList>
    </citation>
    <scope>NUCLEOTIDE SEQUENCE [LARGE SCALE GENOMIC DNA]</scope>
    <source>
        <strain evidence="5 6">NPDC077434</strain>
    </source>
</reference>
<dbReference type="InterPro" id="IPR042171">
    <property type="entry name" value="Acyl-CoA_hotdog"/>
</dbReference>
<feature type="domain" description="Acyl-CoA thioesterase 2 C-terminal" evidence="3">
    <location>
        <begin position="163"/>
        <end position="269"/>
    </location>
</feature>
<protein>
    <submittedName>
        <fullName evidence="5">Acyl-CoA thioesterase domain-containing protein</fullName>
    </submittedName>
</protein>
<evidence type="ECO:0000256" key="1">
    <source>
        <dbReference type="ARBA" id="ARBA00006538"/>
    </source>
</evidence>
<dbReference type="Proteomes" id="UP001553715">
    <property type="component" value="Unassembled WGS sequence"/>
</dbReference>
<evidence type="ECO:0000256" key="2">
    <source>
        <dbReference type="ARBA" id="ARBA00022801"/>
    </source>
</evidence>
<evidence type="ECO:0000259" key="4">
    <source>
        <dbReference type="Pfam" id="PF13622"/>
    </source>
</evidence>
<comment type="caution">
    <text evidence="5">The sequence shown here is derived from an EMBL/GenBank/DDBJ whole genome shotgun (WGS) entry which is preliminary data.</text>
</comment>
<dbReference type="Gene3D" id="2.40.160.210">
    <property type="entry name" value="Acyl-CoA thioesterase, double hotdog domain"/>
    <property type="match status" value="1"/>
</dbReference>
<keyword evidence="2" id="KW-0378">Hydrolase</keyword>
<dbReference type="PANTHER" id="PTHR11066:SF34">
    <property type="entry name" value="ACYL-COENZYME A THIOESTERASE 8"/>
    <property type="match status" value="1"/>
</dbReference>
<evidence type="ECO:0000313" key="5">
    <source>
        <dbReference type="EMBL" id="MEW1976344.1"/>
    </source>
</evidence>
<dbReference type="InterPro" id="IPR029069">
    <property type="entry name" value="HotDog_dom_sf"/>
</dbReference>
<dbReference type="InterPro" id="IPR049449">
    <property type="entry name" value="TesB_ACOT8-like_N"/>
</dbReference>
<gene>
    <name evidence="5" type="ORF">AB0301_14890</name>
</gene>
<dbReference type="RefSeq" id="WP_160175032.1">
    <property type="nucleotide sequence ID" value="NZ_JBFBMH010000028.1"/>
</dbReference>
<dbReference type="Pfam" id="PF02551">
    <property type="entry name" value="Acyl_CoA_thio"/>
    <property type="match status" value="1"/>
</dbReference>
<dbReference type="EMBL" id="JBFBMH010000028">
    <property type="protein sequence ID" value="MEW1976344.1"/>
    <property type="molecule type" value="Genomic_DNA"/>
</dbReference>
<dbReference type="CDD" id="cd03444">
    <property type="entry name" value="Thioesterase_II_repeat1"/>
    <property type="match status" value="1"/>
</dbReference>
<feature type="domain" description="Acyl-CoA thioesterase-like N-terminal HotDog" evidence="4">
    <location>
        <begin position="24"/>
        <end position="102"/>
    </location>
</feature>
<accession>A0ABV3LKB6</accession>